<dbReference type="PANTHER" id="PTHR31951:SF22">
    <property type="entry name" value="ECA1 GAMETOGENESIS RELATED FAMILY"/>
    <property type="match status" value="1"/>
</dbReference>
<evidence type="ECO:0000259" key="3">
    <source>
        <dbReference type="Pfam" id="PF05617"/>
    </source>
</evidence>
<dbReference type="Proteomes" id="UP001227230">
    <property type="component" value="Chromosome 16"/>
</dbReference>
<feature type="domain" description="Prolamin-like" evidence="3">
    <location>
        <begin position="46"/>
        <end position="118"/>
    </location>
</feature>
<evidence type="ECO:0000313" key="4">
    <source>
        <dbReference type="EMBL" id="WKA06300.1"/>
    </source>
</evidence>
<proteinExistence type="predicted"/>
<feature type="chain" id="PRO_5047274073" description="Prolamin-like domain-containing protein" evidence="2">
    <location>
        <begin position="28"/>
        <end position="122"/>
    </location>
</feature>
<keyword evidence="1 2" id="KW-0732">Signal</keyword>
<dbReference type="InterPro" id="IPR008502">
    <property type="entry name" value="Prolamin-like"/>
</dbReference>
<accession>A0ABY9DI67</accession>
<keyword evidence="5" id="KW-1185">Reference proteome</keyword>
<dbReference type="PANTHER" id="PTHR31951">
    <property type="entry name" value="BIFUNCTIONAL INHIBITOR/LIPID-TRANSFER PROTEIN/SEED STORAGE 2S ALBUMIN SUPERFAMILY PROTEIN-RELATED"/>
    <property type="match status" value="1"/>
</dbReference>
<dbReference type="Pfam" id="PF05617">
    <property type="entry name" value="Prolamin_like"/>
    <property type="match status" value="1"/>
</dbReference>
<evidence type="ECO:0000256" key="1">
    <source>
        <dbReference type="ARBA" id="ARBA00022729"/>
    </source>
</evidence>
<evidence type="ECO:0000256" key="2">
    <source>
        <dbReference type="SAM" id="SignalP"/>
    </source>
</evidence>
<protein>
    <recommendedName>
        <fullName evidence="3">Prolamin-like domain-containing protein</fullName>
    </recommendedName>
</protein>
<organism evidence="4 5">
    <name type="scientific">Vitis vinifera</name>
    <name type="common">Grape</name>
    <dbReference type="NCBI Taxonomy" id="29760"/>
    <lineage>
        <taxon>Eukaryota</taxon>
        <taxon>Viridiplantae</taxon>
        <taxon>Streptophyta</taxon>
        <taxon>Embryophyta</taxon>
        <taxon>Tracheophyta</taxon>
        <taxon>Spermatophyta</taxon>
        <taxon>Magnoliopsida</taxon>
        <taxon>eudicotyledons</taxon>
        <taxon>Gunneridae</taxon>
        <taxon>Pentapetalae</taxon>
        <taxon>rosids</taxon>
        <taxon>Vitales</taxon>
        <taxon>Vitaceae</taxon>
        <taxon>Viteae</taxon>
        <taxon>Vitis</taxon>
    </lineage>
</organism>
<dbReference type="EMBL" id="CP126663">
    <property type="protein sequence ID" value="WKA06300.1"/>
    <property type="molecule type" value="Genomic_DNA"/>
</dbReference>
<reference evidence="4 5" key="1">
    <citation type="journal article" date="2023" name="Hortic Res">
        <title>The complete reference genome for grapevine (Vitis vinifera L.) genetics and breeding.</title>
        <authorList>
            <person name="Shi X."/>
            <person name="Cao S."/>
            <person name="Wang X."/>
            <person name="Huang S."/>
            <person name="Wang Y."/>
            <person name="Liu Z."/>
            <person name="Liu W."/>
            <person name="Leng X."/>
            <person name="Peng Y."/>
            <person name="Wang N."/>
            <person name="Wang Y."/>
            <person name="Ma Z."/>
            <person name="Xu X."/>
            <person name="Zhang F."/>
            <person name="Xue H."/>
            <person name="Zhong H."/>
            <person name="Wang Y."/>
            <person name="Zhang K."/>
            <person name="Velt A."/>
            <person name="Avia K."/>
            <person name="Holtgrawe D."/>
            <person name="Grimplet J."/>
            <person name="Matus J.T."/>
            <person name="Ware D."/>
            <person name="Wu X."/>
            <person name="Wang H."/>
            <person name="Liu C."/>
            <person name="Fang Y."/>
            <person name="Rustenholz C."/>
            <person name="Cheng Z."/>
            <person name="Xiao H."/>
            <person name="Zhou Y."/>
        </authorList>
    </citation>
    <scope>NUCLEOTIDE SEQUENCE [LARGE SCALE GENOMIC DNA]</scope>
    <source>
        <strain evidence="5">cv. Pinot noir / PN40024</strain>
        <tissue evidence="4">Leaf</tissue>
    </source>
</reference>
<name>A0ABY9DI67_VITVI</name>
<feature type="signal peptide" evidence="2">
    <location>
        <begin position="1"/>
        <end position="27"/>
    </location>
</feature>
<gene>
    <name evidence="4" type="ORF">VitviT2T_024203</name>
</gene>
<evidence type="ECO:0000313" key="5">
    <source>
        <dbReference type="Proteomes" id="UP001227230"/>
    </source>
</evidence>
<sequence length="122" mass="13657">MASFCNGFFIAFFLLACGVFLASPGLASEAHEQYTLPQDFVNYVKQCRTKLSQECGLIFFEGIFLGESNLLTPSCCQQLVTMGIGCHNAMTEALITRPEFNDKAPLYLAKRAHVWQMCQLFI</sequence>